<evidence type="ECO:0000313" key="2">
    <source>
        <dbReference type="Proteomes" id="UP001147733"/>
    </source>
</evidence>
<dbReference type="Proteomes" id="UP001147733">
    <property type="component" value="Unassembled WGS sequence"/>
</dbReference>
<accession>A0A9W9NJQ8</accession>
<dbReference type="RefSeq" id="XP_056496174.1">
    <property type="nucleotide sequence ID" value="XM_056649043.1"/>
</dbReference>
<organism evidence="1 2">
    <name type="scientific">Penicillium citrinum</name>
    <dbReference type="NCBI Taxonomy" id="5077"/>
    <lineage>
        <taxon>Eukaryota</taxon>
        <taxon>Fungi</taxon>
        <taxon>Dikarya</taxon>
        <taxon>Ascomycota</taxon>
        <taxon>Pezizomycotina</taxon>
        <taxon>Eurotiomycetes</taxon>
        <taxon>Eurotiomycetidae</taxon>
        <taxon>Eurotiales</taxon>
        <taxon>Aspergillaceae</taxon>
        <taxon>Penicillium</taxon>
    </lineage>
</organism>
<gene>
    <name evidence="1" type="ORF">N7469_010138</name>
</gene>
<comment type="caution">
    <text evidence="1">The sequence shown here is derived from an EMBL/GenBank/DDBJ whole genome shotgun (WGS) entry which is preliminary data.</text>
</comment>
<proteinExistence type="predicted"/>
<protein>
    <submittedName>
        <fullName evidence="1">Uncharacterized protein</fullName>
    </submittedName>
</protein>
<dbReference type="GeneID" id="81388210"/>
<reference evidence="1" key="1">
    <citation type="submission" date="2022-11" db="EMBL/GenBank/DDBJ databases">
        <authorList>
            <person name="Petersen C."/>
        </authorList>
    </citation>
    <scope>NUCLEOTIDE SEQUENCE</scope>
    <source>
        <strain evidence="1">IBT 23319</strain>
    </source>
</reference>
<reference evidence="1" key="2">
    <citation type="journal article" date="2023" name="IMA Fungus">
        <title>Comparative genomic study of the Penicillium genus elucidates a diverse pangenome and 15 lateral gene transfer events.</title>
        <authorList>
            <person name="Petersen C."/>
            <person name="Sorensen T."/>
            <person name="Nielsen M.R."/>
            <person name="Sondergaard T.E."/>
            <person name="Sorensen J.L."/>
            <person name="Fitzpatrick D.A."/>
            <person name="Frisvad J.C."/>
            <person name="Nielsen K.L."/>
        </authorList>
    </citation>
    <scope>NUCLEOTIDE SEQUENCE</scope>
    <source>
        <strain evidence="1">IBT 23319</strain>
    </source>
</reference>
<dbReference type="OrthoDB" id="3649348at2759"/>
<sequence length="152" mass="16319">MSTLSVSLPVVLCGRTTAIGKPVSEALLPEYEVIHFIQTNEAVLSELPHLLAGRDPQAAASNDIGTHDYSRPARAVIFGRGYDMEDIEVFRKTTSGSASNPIAWVVGDPAKKPNTNGPPPPAGYAKVAADLVKEKLDQWKASGADKDELFLY</sequence>
<dbReference type="AlphaFoldDB" id="A0A9W9NJQ8"/>
<name>A0A9W9NJQ8_PENCI</name>
<evidence type="ECO:0000313" key="1">
    <source>
        <dbReference type="EMBL" id="KAJ5221251.1"/>
    </source>
</evidence>
<keyword evidence="2" id="KW-1185">Reference proteome</keyword>
<dbReference type="EMBL" id="JAPQKT010000009">
    <property type="protein sequence ID" value="KAJ5221251.1"/>
    <property type="molecule type" value="Genomic_DNA"/>
</dbReference>